<gene>
    <name evidence="1" type="ORF">MGWOODY_Clf646</name>
</gene>
<dbReference type="EMBL" id="FAXA01000332">
    <property type="protein sequence ID" value="CUV02882.1"/>
    <property type="molecule type" value="Genomic_DNA"/>
</dbReference>
<sequence length="244" mass="27787">MVELTTESGPFKRGNETGLTYDLKMAAWEWLYREAGCRVIGLEVKLEGPGGRIVDLAAVGPQNTFYIIEVKSNQSDFSRDDHTGDDLTELQDRERNVMERTDLAKETLRQALGFAKETSPDFWRDVPAFKQALSDYQRVSGKEEAYRNRVATFSTKFHDSRFMRIADFHYLIAPKGVVTRSSLPFRWGLIDETSELSLPAPRKDVRKNTGIVSNFLRAIARSNTTSMMRSQGMSFTRREIGTAR</sequence>
<dbReference type="AlphaFoldDB" id="A0A160V9Y6"/>
<evidence type="ECO:0000313" key="1">
    <source>
        <dbReference type="EMBL" id="CUV02882.1"/>
    </source>
</evidence>
<name>A0A160V9Y6_9ZZZZ</name>
<accession>A0A160V9Y6</accession>
<proteinExistence type="predicted"/>
<protein>
    <submittedName>
        <fullName evidence="1">Uncharacterized protein</fullName>
    </submittedName>
</protein>
<organism evidence="1">
    <name type="scientific">hydrothermal vent metagenome</name>
    <dbReference type="NCBI Taxonomy" id="652676"/>
    <lineage>
        <taxon>unclassified sequences</taxon>
        <taxon>metagenomes</taxon>
        <taxon>ecological metagenomes</taxon>
    </lineage>
</organism>
<reference evidence="1" key="1">
    <citation type="submission" date="2015-10" db="EMBL/GenBank/DDBJ databases">
        <authorList>
            <person name="Gilbert D.G."/>
        </authorList>
    </citation>
    <scope>NUCLEOTIDE SEQUENCE</scope>
</reference>